<evidence type="ECO:0000256" key="1">
    <source>
        <dbReference type="SAM" id="MobiDB-lite"/>
    </source>
</evidence>
<dbReference type="EMBL" id="VSRR010000413">
    <property type="protein sequence ID" value="MPC15280.1"/>
    <property type="molecule type" value="Genomic_DNA"/>
</dbReference>
<keyword evidence="3" id="KW-1185">Reference proteome</keyword>
<dbReference type="Proteomes" id="UP000324222">
    <property type="component" value="Unassembled WGS sequence"/>
</dbReference>
<reference evidence="2 3" key="1">
    <citation type="submission" date="2019-05" db="EMBL/GenBank/DDBJ databases">
        <title>Another draft genome of Portunus trituberculatus and its Hox gene families provides insights of decapod evolution.</title>
        <authorList>
            <person name="Jeong J.-H."/>
            <person name="Song I."/>
            <person name="Kim S."/>
            <person name="Choi T."/>
            <person name="Kim D."/>
            <person name="Ryu S."/>
            <person name="Kim W."/>
        </authorList>
    </citation>
    <scope>NUCLEOTIDE SEQUENCE [LARGE SCALE GENOMIC DNA]</scope>
    <source>
        <tissue evidence="2">Muscle</tissue>
    </source>
</reference>
<accession>A0A5B7D0N0</accession>
<feature type="compositionally biased region" description="Polar residues" evidence="1">
    <location>
        <begin position="16"/>
        <end position="26"/>
    </location>
</feature>
<protein>
    <submittedName>
        <fullName evidence="2">Uncharacterized protein</fullName>
    </submittedName>
</protein>
<evidence type="ECO:0000313" key="3">
    <source>
        <dbReference type="Proteomes" id="UP000324222"/>
    </source>
</evidence>
<feature type="region of interest" description="Disordered" evidence="1">
    <location>
        <begin position="1"/>
        <end position="34"/>
    </location>
</feature>
<evidence type="ECO:0000313" key="2">
    <source>
        <dbReference type="EMBL" id="MPC15280.1"/>
    </source>
</evidence>
<name>A0A5B7D0N0_PORTR</name>
<organism evidence="2 3">
    <name type="scientific">Portunus trituberculatus</name>
    <name type="common">Swimming crab</name>
    <name type="synonym">Neptunus trituberculatus</name>
    <dbReference type="NCBI Taxonomy" id="210409"/>
    <lineage>
        <taxon>Eukaryota</taxon>
        <taxon>Metazoa</taxon>
        <taxon>Ecdysozoa</taxon>
        <taxon>Arthropoda</taxon>
        <taxon>Crustacea</taxon>
        <taxon>Multicrustacea</taxon>
        <taxon>Malacostraca</taxon>
        <taxon>Eumalacostraca</taxon>
        <taxon>Eucarida</taxon>
        <taxon>Decapoda</taxon>
        <taxon>Pleocyemata</taxon>
        <taxon>Brachyura</taxon>
        <taxon>Eubrachyura</taxon>
        <taxon>Portunoidea</taxon>
        <taxon>Portunidae</taxon>
        <taxon>Portuninae</taxon>
        <taxon>Portunus</taxon>
    </lineage>
</organism>
<comment type="caution">
    <text evidence="2">The sequence shown here is derived from an EMBL/GenBank/DDBJ whole genome shotgun (WGS) entry which is preliminary data.</text>
</comment>
<sequence length="59" mass="6445">MRHHAAAAAQWRRGDTQGTAQPTSSLHEPHSPPAGDCWSSVLFTMRYSASVSVLCFCQN</sequence>
<proteinExistence type="predicted"/>
<gene>
    <name evidence="2" type="ORF">E2C01_008066</name>
</gene>
<dbReference type="AlphaFoldDB" id="A0A5B7D0N0"/>